<evidence type="ECO:0000256" key="1">
    <source>
        <dbReference type="ARBA" id="ARBA00001966"/>
    </source>
</evidence>
<accession>A0A246FGK6</accession>
<evidence type="ECO:0000256" key="2">
    <source>
        <dbReference type="ARBA" id="ARBA00022691"/>
    </source>
</evidence>
<comment type="cofactor">
    <cofactor evidence="1">
        <name>[4Fe-4S] cluster</name>
        <dbReference type="ChEBI" id="CHEBI:49883"/>
    </cofactor>
</comment>
<dbReference type="InterPro" id="IPR007197">
    <property type="entry name" value="rSAM"/>
</dbReference>
<keyword evidence="7" id="KW-1185">Reference proteome</keyword>
<dbReference type="CDD" id="cd01335">
    <property type="entry name" value="Radical_SAM"/>
    <property type="match status" value="1"/>
</dbReference>
<sequence length="336" mass="38491">MAAYIDTAERSAHYRTKGLDKLAQKVLMTQFADSKQSQDITLSYNCQGFGRIHHFRRSIPGAGFPANPLPIDPASQALGLPAQEMMQAQVFQNAVCSWRCWYCFVDYNLLDGNPRHSAFLSADELIDLYLAEDKQCPIIDLSGGQPDLVPEWLLWVVDALRRRGLEHKVYLWSDDNLSNDYLWEALNPDELRRIATYPMYGRVGCFKGFDADSFAFNTRANPELFAKQFQVMRRLVETGLDVYGYVTLTSDNDQYIPRKVAEFVSRLQDEVHPNFPLRTIPLPIITFTPTLSRMGEDHHRSVLIQQEVAAAWEAELARRFTPQTRSKPVFSHSLHK</sequence>
<name>A0A246FGK6_9BACT</name>
<keyword evidence="3" id="KW-0479">Metal-binding</keyword>
<dbReference type="InterPro" id="IPR013785">
    <property type="entry name" value="Aldolase_TIM"/>
</dbReference>
<dbReference type="Proteomes" id="UP000197277">
    <property type="component" value="Unassembled WGS sequence"/>
</dbReference>
<reference evidence="6 7" key="1">
    <citation type="submission" date="2017-06" db="EMBL/GenBank/DDBJ databases">
        <title>Hymenobacter amundsenii sp. nov. isolated from regoliths in Antarctica.</title>
        <authorList>
            <person name="Sedlacek I."/>
            <person name="Kralova S."/>
            <person name="Pantucek R."/>
            <person name="Svec P."/>
            <person name="Holochova P."/>
            <person name="Stankova E."/>
            <person name="Vrbovska V."/>
            <person name="Busse H.-J."/>
        </authorList>
    </citation>
    <scope>NUCLEOTIDE SEQUENCE [LARGE SCALE GENOMIC DNA]</scope>
    <source>
        <strain evidence="6 7">CCM 8682</strain>
    </source>
</reference>
<dbReference type="SUPFAM" id="SSF102114">
    <property type="entry name" value="Radical SAM enzymes"/>
    <property type="match status" value="1"/>
</dbReference>
<dbReference type="GO" id="GO:0003824">
    <property type="term" value="F:catalytic activity"/>
    <property type="evidence" value="ECO:0007669"/>
    <property type="project" value="InterPro"/>
</dbReference>
<evidence type="ECO:0000313" key="7">
    <source>
        <dbReference type="Proteomes" id="UP000197277"/>
    </source>
</evidence>
<dbReference type="Gene3D" id="3.20.20.70">
    <property type="entry name" value="Aldolase class I"/>
    <property type="match status" value="1"/>
</dbReference>
<keyword evidence="2" id="KW-0949">S-adenosyl-L-methionine</keyword>
<evidence type="ECO:0000256" key="5">
    <source>
        <dbReference type="ARBA" id="ARBA00023014"/>
    </source>
</evidence>
<gene>
    <name evidence="6" type="ORF">CDA63_18155</name>
</gene>
<evidence type="ECO:0000313" key="6">
    <source>
        <dbReference type="EMBL" id="OWP61667.1"/>
    </source>
</evidence>
<dbReference type="InterPro" id="IPR058240">
    <property type="entry name" value="rSAM_sf"/>
</dbReference>
<dbReference type="GO" id="GO:0046872">
    <property type="term" value="F:metal ion binding"/>
    <property type="evidence" value="ECO:0007669"/>
    <property type="project" value="UniProtKB-KW"/>
</dbReference>
<dbReference type="SFLD" id="SFLDS00029">
    <property type="entry name" value="Radical_SAM"/>
    <property type="match status" value="1"/>
</dbReference>
<comment type="caution">
    <text evidence="6">The sequence shown here is derived from an EMBL/GenBank/DDBJ whole genome shotgun (WGS) entry which is preliminary data.</text>
</comment>
<evidence type="ECO:0000256" key="3">
    <source>
        <dbReference type="ARBA" id="ARBA00022723"/>
    </source>
</evidence>
<keyword evidence="5" id="KW-0411">Iron-sulfur</keyword>
<keyword evidence="4" id="KW-0408">Iron</keyword>
<organism evidence="6 7">
    <name type="scientific">Hymenobacter amundsenii</name>
    <dbReference type="NCBI Taxonomy" id="2006685"/>
    <lineage>
        <taxon>Bacteria</taxon>
        <taxon>Pseudomonadati</taxon>
        <taxon>Bacteroidota</taxon>
        <taxon>Cytophagia</taxon>
        <taxon>Cytophagales</taxon>
        <taxon>Hymenobacteraceae</taxon>
        <taxon>Hymenobacter</taxon>
    </lineage>
</organism>
<dbReference type="EMBL" id="NIRR01000049">
    <property type="protein sequence ID" value="OWP61667.1"/>
    <property type="molecule type" value="Genomic_DNA"/>
</dbReference>
<dbReference type="RefSeq" id="WP_088465880.1">
    <property type="nucleotide sequence ID" value="NZ_NIRR01000049.1"/>
</dbReference>
<proteinExistence type="predicted"/>
<dbReference type="OrthoDB" id="9810775at2"/>
<protein>
    <recommendedName>
        <fullName evidence="8">Radical SAM protein</fullName>
    </recommendedName>
</protein>
<evidence type="ECO:0008006" key="8">
    <source>
        <dbReference type="Google" id="ProtNLM"/>
    </source>
</evidence>
<dbReference type="GO" id="GO:0051536">
    <property type="term" value="F:iron-sulfur cluster binding"/>
    <property type="evidence" value="ECO:0007669"/>
    <property type="project" value="UniProtKB-KW"/>
</dbReference>
<evidence type="ECO:0000256" key="4">
    <source>
        <dbReference type="ARBA" id="ARBA00023004"/>
    </source>
</evidence>
<dbReference type="AlphaFoldDB" id="A0A246FGK6"/>